<reference evidence="2 3" key="1">
    <citation type="submission" date="2019-03" db="EMBL/GenBank/DDBJ databases">
        <title>Genomic Encyclopedia of Type Strains, Phase IV (KMG-IV): sequencing the most valuable type-strain genomes for metagenomic binning, comparative biology and taxonomic classification.</title>
        <authorList>
            <person name="Goeker M."/>
        </authorList>
    </citation>
    <scope>NUCLEOTIDE SEQUENCE [LARGE SCALE GENOMIC DNA]</scope>
    <source>
        <strain evidence="2 3">DSM 29489</strain>
    </source>
</reference>
<dbReference type="EMBL" id="SLZZ01000008">
    <property type="protein sequence ID" value="TCS79527.1"/>
    <property type="molecule type" value="Genomic_DNA"/>
</dbReference>
<sequence>MGWKKRLTSCVLLSGTSIGIIHVVNRLVHHISTIDNLLFYKDEQYYEWRFGRIFYTKQGEGSPLLLIHDLNVTSSAYEWNKIVDALSQTNTVYTIDLLGCGRSAKPNLTYTNYLYVQLITDFIKHIIGKKTDVICTGESGSFVLMACANDNTVINKVIMVNPQSLITLAKIPTKRTKMVRHIINTPIIGTFIYNILINKRTIEDNFRFRYYYDQNKIDERSILAYFEASHKYNTRSKYLYSSIKSRYSNANIIHCLKEINNSIFIIVGNSNPENTLVASQYQNQLPSIEIVEINKTKHLPQLEMPDKFVEQVEILFEIDG</sequence>
<organism evidence="2 3">
    <name type="scientific">Muricomes intestini</name>
    <dbReference type="NCBI Taxonomy" id="1796634"/>
    <lineage>
        <taxon>Bacteria</taxon>
        <taxon>Bacillati</taxon>
        <taxon>Bacillota</taxon>
        <taxon>Clostridia</taxon>
        <taxon>Lachnospirales</taxon>
        <taxon>Lachnospiraceae</taxon>
        <taxon>Muricomes</taxon>
    </lineage>
</organism>
<dbReference type="Gene3D" id="3.40.50.1820">
    <property type="entry name" value="alpha/beta hydrolase"/>
    <property type="match status" value="1"/>
</dbReference>
<evidence type="ECO:0000313" key="3">
    <source>
        <dbReference type="Proteomes" id="UP000295726"/>
    </source>
</evidence>
<dbReference type="InterPro" id="IPR029058">
    <property type="entry name" value="AB_hydrolase_fold"/>
</dbReference>
<dbReference type="PANTHER" id="PTHR46438:SF2">
    <property type="entry name" value="ALPHA_BETA-HYDROLASES SUPERFAMILY PROTEIN"/>
    <property type="match status" value="1"/>
</dbReference>
<dbReference type="OrthoDB" id="9808398at2"/>
<dbReference type="Pfam" id="PF12697">
    <property type="entry name" value="Abhydrolase_6"/>
    <property type="match status" value="1"/>
</dbReference>
<dbReference type="RefSeq" id="WP_132380567.1">
    <property type="nucleotide sequence ID" value="NZ_DAISCH010000020.1"/>
</dbReference>
<dbReference type="SUPFAM" id="SSF53474">
    <property type="entry name" value="alpha/beta-Hydrolases"/>
    <property type="match status" value="1"/>
</dbReference>
<keyword evidence="3" id="KW-1185">Reference proteome</keyword>
<protein>
    <submittedName>
        <fullName evidence="2">Pimeloyl-ACP methyl ester carboxylesterase</fullName>
    </submittedName>
</protein>
<dbReference type="Proteomes" id="UP000295726">
    <property type="component" value="Unassembled WGS sequence"/>
</dbReference>
<dbReference type="PANTHER" id="PTHR46438">
    <property type="entry name" value="ALPHA/BETA-HYDROLASES SUPERFAMILY PROTEIN"/>
    <property type="match status" value="1"/>
</dbReference>
<gene>
    <name evidence="2" type="ORF">EDD59_108115</name>
</gene>
<evidence type="ECO:0000259" key="1">
    <source>
        <dbReference type="Pfam" id="PF12697"/>
    </source>
</evidence>
<dbReference type="InterPro" id="IPR000073">
    <property type="entry name" value="AB_hydrolase_1"/>
</dbReference>
<comment type="caution">
    <text evidence="2">The sequence shown here is derived from an EMBL/GenBank/DDBJ whole genome shotgun (WGS) entry which is preliminary data.</text>
</comment>
<dbReference type="AlphaFoldDB" id="A0A4R3K9A0"/>
<name>A0A4R3K9A0_9FIRM</name>
<accession>A0A4R3K9A0</accession>
<proteinExistence type="predicted"/>
<evidence type="ECO:0000313" key="2">
    <source>
        <dbReference type="EMBL" id="TCS79527.1"/>
    </source>
</evidence>
<feature type="domain" description="AB hydrolase-1" evidence="1">
    <location>
        <begin position="64"/>
        <end position="310"/>
    </location>
</feature>